<dbReference type="GO" id="GO:0016491">
    <property type="term" value="F:oxidoreductase activity"/>
    <property type="evidence" value="ECO:0007669"/>
    <property type="project" value="InterPro"/>
</dbReference>
<comment type="caution">
    <text evidence="2">The sequence shown here is derived from an EMBL/GenBank/DDBJ whole genome shotgun (WGS) entry which is preliminary data.</text>
</comment>
<dbReference type="InterPro" id="IPR013154">
    <property type="entry name" value="ADH-like_N"/>
</dbReference>
<dbReference type="SMART" id="SM00829">
    <property type="entry name" value="PKS_ER"/>
    <property type="match status" value="1"/>
</dbReference>
<evidence type="ECO:0000313" key="2">
    <source>
        <dbReference type="EMBL" id="KAG9228602.1"/>
    </source>
</evidence>
<dbReference type="PANTHER" id="PTHR11695">
    <property type="entry name" value="ALCOHOL DEHYDROGENASE RELATED"/>
    <property type="match status" value="1"/>
</dbReference>
<dbReference type="Proteomes" id="UP000824998">
    <property type="component" value="Unassembled WGS sequence"/>
</dbReference>
<keyword evidence="3" id="KW-1185">Reference proteome</keyword>
<dbReference type="Pfam" id="PF08240">
    <property type="entry name" value="ADH_N"/>
    <property type="match status" value="1"/>
</dbReference>
<reference evidence="2" key="1">
    <citation type="journal article" date="2021" name="IMA Fungus">
        <title>Genomic characterization of three marine fungi, including Emericellopsis atlantica sp. nov. with signatures of a generalist lifestyle and marine biomass degradation.</title>
        <authorList>
            <person name="Hagestad O.C."/>
            <person name="Hou L."/>
            <person name="Andersen J.H."/>
            <person name="Hansen E.H."/>
            <person name="Altermark B."/>
            <person name="Li C."/>
            <person name="Kuhnert E."/>
            <person name="Cox R.J."/>
            <person name="Crous P.W."/>
            <person name="Spatafora J.W."/>
            <person name="Lail K."/>
            <person name="Amirebrahimi M."/>
            <person name="Lipzen A."/>
            <person name="Pangilinan J."/>
            <person name="Andreopoulos W."/>
            <person name="Hayes R.D."/>
            <person name="Ng V."/>
            <person name="Grigoriev I.V."/>
            <person name="Jackson S.A."/>
            <person name="Sutton T.D.S."/>
            <person name="Dobson A.D.W."/>
            <person name="Rama T."/>
        </authorList>
    </citation>
    <scope>NUCLEOTIDE SEQUENCE</scope>
    <source>
        <strain evidence="2">TRa018bII</strain>
    </source>
</reference>
<protein>
    <recommendedName>
        <fullName evidence="1">Enoyl reductase (ER) domain-containing protein</fullName>
    </recommendedName>
</protein>
<dbReference type="CDD" id="cd08267">
    <property type="entry name" value="MDR1"/>
    <property type="match status" value="1"/>
</dbReference>
<feature type="domain" description="Enoyl reductase (ER)" evidence="1">
    <location>
        <begin position="11"/>
        <end position="329"/>
    </location>
</feature>
<dbReference type="InterPro" id="IPR011032">
    <property type="entry name" value="GroES-like_sf"/>
</dbReference>
<dbReference type="Gene3D" id="3.40.50.720">
    <property type="entry name" value="NAD(P)-binding Rossmann-like Domain"/>
    <property type="match status" value="1"/>
</dbReference>
<sequence length="334" mass="35845">MATTMKAWKYATTTSIVLKEDAIAPLQSALSKHQLLVEVITAALNPLDHKILGGWLVRKLLMEKNGSPGLDFCGRVVEKHSTNSTHTKGELVFGSLPMISTYGTLGQYIVVSTTACAPLPEGIDPDHAAALGCAMGTAMRALDAGTVKPGSKVFINGGSGGVGTWAIQIAKALGAHVTTTCSTTNTELCRQVGADEVLDYRTLAIIPELKKMGQVFDLAIDNVGSDALYNSCDTFLKSTGCFAQVAATSSIHNISMIVWRTICCHLPTPRRRTFHLVVVKAKTEDYSQLARWILDGKVKAVIDSTFEFEDAPKAFEKLQTGHAKGKIIVHGSKK</sequence>
<proteinExistence type="predicted"/>
<dbReference type="InterPro" id="IPR050700">
    <property type="entry name" value="YIM1/Zinc_Alcohol_DH_Fams"/>
</dbReference>
<name>A0A9P7Y8I9_9HELO</name>
<dbReference type="InterPro" id="IPR020843">
    <property type="entry name" value="ER"/>
</dbReference>
<dbReference type="GO" id="GO:0005739">
    <property type="term" value="C:mitochondrion"/>
    <property type="evidence" value="ECO:0007669"/>
    <property type="project" value="TreeGrafter"/>
</dbReference>
<gene>
    <name evidence="2" type="ORF">BJ875DRAFT_477048</name>
</gene>
<dbReference type="Pfam" id="PF13602">
    <property type="entry name" value="ADH_zinc_N_2"/>
    <property type="match status" value="1"/>
</dbReference>
<dbReference type="InterPro" id="IPR036291">
    <property type="entry name" value="NAD(P)-bd_dom_sf"/>
</dbReference>
<dbReference type="EMBL" id="MU251896">
    <property type="protein sequence ID" value="KAG9228602.1"/>
    <property type="molecule type" value="Genomic_DNA"/>
</dbReference>
<dbReference type="AlphaFoldDB" id="A0A9P7Y8I9"/>
<dbReference type="SUPFAM" id="SSF51735">
    <property type="entry name" value="NAD(P)-binding Rossmann-fold domains"/>
    <property type="match status" value="1"/>
</dbReference>
<dbReference type="Gene3D" id="3.90.180.10">
    <property type="entry name" value="Medium-chain alcohol dehydrogenases, catalytic domain"/>
    <property type="match status" value="1"/>
</dbReference>
<accession>A0A9P7Y8I9</accession>
<evidence type="ECO:0000313" key="3">
    <source>
        <dbReference type="Proteomes" id="UP000824998"/>
    </source>
</evidence>
<evidence type="ECO:0000259" key="1">
    <source>
        <dbReference type="SMART" id="SM00829"/>
    </source>
</evidence>
<dbReference type="PANTHER" id="PTHR11695:SF294">
    <property type="entry name" value="RETICULON-4-INTERACTING PROTEIN 1, MITOCHONDRIAL"/>
    <property type="match status" value="1"/>
</dbReference>
<organism evidence="2 3">
    <name type="scientific">Amylocarpus encephaloides</name>
    <dbReference type="NCBI Taxonomy" id="45428"/>
    <lineage>
        <taxon>Eukaryota</taxon>
        <taxon>Fungi</taxon>
        <taxon>Dikarya</taxon>
        <taxon>Ascomycota</taxon>
        <taxon>Pezizomycotina</taxon>
        <taxon>Leotiomycetes</taxon>
        <taxon>Helotiales</taxon>
        <taxon>Helotiales incertae sedis</taxon>
        <taxon>Amylocarpus</taxon>
    </lineage>
</organism>
<dbReference type="OrthoDB" id="201656at2759"/>
<dbReference type="SUPFAM" id="SSF50129">
    <property type="entry name" value="GroES-like"/>
    <property type="match status" value="1"/>
</dbReference>